<accession>A0ABR0W388</accession>
<name>A0ABR0W388_REHGL</name>
<feature type="domain" description="Tf2-1-like SH3-like" evidence="1">
    <location>
        <begin position="70"/>
        <end position="112"/>
    </location>
</feature>
<evidence type="ECO:0000313" key="2">
    <source>
        <dbReference type="EMBL" id="KAK6140565.1"/>
    </source>
</evidence>
<gene>
    <name evidence="2" type="ORF">DH2020_025692</name>
</gene>
<evidence type="ECO:0000259" key="1">
    <source>
        <dbReference type="Pfam" id="PF24626"/>
    </source>
</evidence>
<dbReference type="PANTHER" id="PTHR46148:SF44">
    <property type="entry name" value="GAG-POL POLYPROTEIN"/>
    <property type="match status" value="1"/>
</dbReference>
<keyword evidence="3" id="KW-1185">Reference proteome</keyword>
<dbReference type="PANTHER" id="PTHR46148">
    <property type="entry name" value="CHROMO DOMAIN-CONTAINING PROTEIN"/>
    <property type="match status" value="1"/>
</dbReference>
<dbReference type="Pfam" id="PF24626">
    <property type="entry name" value="SH3_Tf2-1"/>
    <property type="match status" value="1"/>
</dbReference>
<dbReference type="EMBL" id="JABTTQ020000313">
    <property type="protein sequence ID" value="KAK6140565.1"/>
    <property type="molecule type" value="Genomic_DNA"/>
</dbReference>
<comment type="caution">
    <text evidence="2">The sequence shown here is derived from an EMBL/GenBank/DDBJ whole genome shotgun (WGS) entry which is preliminary data.</text>
</comment>
<reference evidence="2 3" key="1">
    <citation type="journal article" date="2021" name="Comput. Struct. Biotechnol. J.">
        <title>De novo genome assembly of the potent medicinal plant Rehmannia glutinosa using nanopore technology.</title>
        <authorList>
            <person name="Ma L."/>
            <person name="Dong C."/>
            <person name="Song C."/>
            <person name="Wang X."/>
            <person name="Zheng X."/>
            <person name="Niu Y."/>
            <person name="Chen S."/>
            <person name="Feng W."/>
        </authorList>
    </citation>
    <scope>NUCLEOTIDE SEQUENCE [LARGE SCALE GENOMIC DNA]</scope>
    <source>
        <strain evidence="2">DH-2019</strain>
    </source>
</reference>
<proteinExistence type="predicted"/>
<evidence type="ECO:0000313" key="3">
    <source>
        <dbReference type="Proteomes" id="UP001318860"/>
    </source>
</evidence>
<dbReference type="InterPro" id="IPR056924">
    <property type="entry name" value="SH3_Tf2-1"/>
</dbReference>
<dbReference type="Gene3D" id="3.30.420.10">
    <property type="entry name" value="Ribonuclease H-like superfamily/Ribonuclease H"/>
    <property type="match status" value="1"/>
</dbReference>
<sequence length="170" mass="19910">MLRACVLELKGSWNEYIALIEFTYNNQHHRSIGMAPYGALYGRKYRSSVSPDRQKNYIDQHRLEMEYEVGEKVFLRVSPWKGILKFGKKGKLSPRYIGPYEILENVGPLAYRSDPSHVLRDELVEIADDLSYVEEPIGIVGYKEKQLRNRVIPLVKVLWKNRSREEATYM</sequence>
<dbReference type="InterPro" id="IPR036397">
    <property type="entry name" value="RNaseH_sf"/>
</dbReference>
<protein>
    <recommendedName>
        <fullName evidence="1">Tf2-1-like SH3-like domain-containing protein</fullName>
    </recommendedName>
</protein>
<dbReference type="Proteomes" id="UP001318860">
    <property type="component" value="Unassembled WGS sequence"/>
</dbReference>
<organism evidence="2 3">
    <name type="scientific">Rehmannia glutinosa</name>
    <name type="common">Chinese foxglove</name>
    <dbReference type="NCBI Taxonomy" id="99300"/>
    <lineage>
        <taxon>Eukaryota</taxon>
        <taxon>Viridiplantae</taxon>
        <taxon>Streptophyta</taxon>
        <taxon>Embryophyta</taxon>
        <taxon>Tracheophyta</taxon>
        <taxon>Spermatophyta</taxon>
        <taxon>Magnoliopsida</taxon>
        <taxon>eudicotyledons</taxon>
        <taxon>Gunneridae</taxon>
        <taxon>Pentapetalae</taxon>
        <taxon>asterids</taxon>
        <taxon>lamiids</taxon>
        <taxon>Lamiales</taxon>
        <taxon>Orobanchaceae</taxon>
        <taxon>Rehmannieae</taxon>
        <taxon>Rehmannia</taxon>
    </lineage>
</organism>